<sequence>MTLHKHSFLEKASHLAQHALDLTNYSPPQPHAEIAHASHSAAALARLQATWQQRLDDSTHNCHTQLNDLAAFCHHVDGIDDELSSAFRAGGGLR</sequence>
<dbReference type="STRING" id="161896.UL81_10415"/>
<dbReference type="EMBL" id="CP011311">
    <property type="protein sequence ID" value="AKE40017.1"/>
    <property type="molecule type" value="Genomic_DNA"/>
</dbReference>
<gene>
    <name evidence="1" type="ORF">UL81_10415</name>
</gene>
<dbReference type="AlphaFoldDB" id="A0A0F6QXJ5"/>
<proteinExistence type="predicted"/>
<dbReference type="KEGG" id="ccj:UL81_10415"/>
<evidence type="ECO:0000313" key="2">
    <source>
        <dbReference type="Proteomes" id="UP000033566"/>
    </source>
</evidence>
<organism evidence="1 2">
    <name type="scientific">Corynebacterium camporealensis</name>
    <dbReference type="NCBI Taxonomy" id="161896"/>
    <lineage>
        <taxon>Bacteria</taxon>
        <taxon>Bacillati</taxon>
        <taxon>Actinomycetota</taxon>
        <taxon>Actinomycetes</taxon>
        <taxon>Mycobacteriales</taxon>
        <taxon>Corynebacteriaceae</taxon>
        <taxon>Corynebacterium</taxon>
    </lineage>
</organism>
<dbReference type="PATRIC" id="fig|161896.4.peg.2030"/>
<accession>A0A0F6QXJ5</accession>
<keyword evidence="2" id="KW-1185">Reference proteome</keyword>
<name>A0A0F6QXJ5_9CORY</name>
<protein>
    <submittedName>
        <fullName evidence="1">Uncharacterized protein</fullName>
    </submittedName>
</protein>
<dbReference type="RefSeq" id="WP_035104325.1">
    <property type="nucleotide sequence ID" value="NZ_CP011311.1"/>
</dbReference>
<dbReference type="HOGENOM" id="CLU_2381291_0_0_11"/>
<dbReference type="Proteomes" id="UP000033566">
    <property type="component" value="Chromosome"/>
</dbReference>
<evidence type="ECO:0000313" key="1">
    <source>
        <dbReference type="EMBL" id="AKE40017.1"/>
    </source>
</evidence>
<reference evidence="1 2" key="1">
    <citation type="journal article" date="2015" name="Genome Announc.">
        <title>Complete Genome Sequence of Corynebacterium camporealensis DSM 44610, Isolated from the Milk of a Manchega Sheep with Subclinical Mastitis.</title>
        <authorList>
            <person name="Ruckert C."/>
            <person name="Albersmeier A."/>
            <person name="Winkler A."/>
            <person name="Tauch A."/>
        </authorList>
    </citation>
    <scope>NUCLEOTIDE SEQUENCE [LARGE SCALE GENOMIC DNA]</scope>
    <source>
        <strain evidence="1 2">DSM 44610</strain>
    </source>
</reference>